<proteinExistence type="predicted"/>
<dbReference type="Proteomes" id="UP001381693">
    <property type="component" value="Unassembled WGS sequence"/>
</dbReference>
<feature type="region of interest" description="Disordered" evidence="1">
    <location>
        <begin position="82"/>
        <end position="117"/>
    </location>
</feature>
<dbReference type="AlphaFoldDB" id="A0AAN9A368"/>
<comment type="caution">
    <text evidence="2">The sequence shown here is derived from an EMBL/GenBank/DDBJ whole genome shotgun (WGS) entry which is preliminary data.</text>
</comment>
<dbReference type="EMBL" id="JAXCGZ010015250">
    <property type="protein sequence ID" value="KAK7070735.1"/>
    <property type="molecule type" value="Genomic_DNA"/>
</dbReference>
<accession>A0AAN9A368</accession>
<sequence length="216" mass="23339">MLRNVNQLLYNEGLHVTSPTGISGEKLRVGCRSVGGDEGSLYLEGRLFLISQPLGGRDGQAAMNFKTTGLIFLESQPFSTPFEGEEEGINLPPPLGRGGRTFFPSPHPERRRPREKSASLVLAREEEKEGYVLSLPPPLAAGGGIILPHPLAGGGWLILPPPPPGRRRRKNKSVSLLLPKEEEKKELVFSPPPSLTGEGGIILLTPLPGRSSKIFT</sequence>
<evidence type="ECO:0000313" key="3">
    <source>
        <dbReference type="Proteomes" id="UP001381693"/>
    </source>
</evidence>
<keyword evidence="3" id="KW-1185">Reference proteome</keyword>
<gene>
    <name evidence="2" type="ORF">SK128_004089</name>
</gene>
<name>A0AAN9A368_HALRR</name>
<organism evidence="2 3">
    <name type="scientific">Halocaridina rubra</name>
    <name type="common">Hawaiian red shrimp</name>
    <dbReference type="NCBI Taxonomy" id="373956"/>
    <lineage>
        <taxon>Eukaryota</taxon>
        <taxon>Metazoa</taxon>
        <taxon>Ecdysozoa</taxon>
        <taxon>Arthropoda</taxon>
        <taxon>Crustacea</taxon>
        <taxon>Multicrustacea</taxon>
        <taxon>Malacostraca</taxon>
        <taxon>Eumalacostraca</taxon>
        <taxon>Eucarida</taxon>
        <taxon>Decapoda</taxon>
        <taxon>Pleocyemata</taxon>
        <taxon>Caridea</taxon>
        <taxon>Atyoidea</taxon>
        <taxon>Atyidae</taxon>
        <taxon>Halocaridina</taxon>
    </lineage>
</organism>
<evidence type="ECO:0000313" key="2">
    <source>
        <dbReference type="EMBL" id="KAK7070735.1"/>
    </source>
</evidence>
<reference evidence="2 3" key="1">
    <citation type="submission" date="2023-11" db="EMBL/GenBank/DDBJ databases">
        <title>Halocaridina rubra genome assembly.</title>
        <authorList>
            <person name="Smith C."/>
        </authorList>
    </citation>
    <scope>NUCLEOTIDE SEQUENCE [LARGE SCALE GENOMIC DNA]</scope>
    <source>
        <strain evidence="2">EP-1</strain>
        <tissue evidence="2">Whole</tissue>
    </source>
</reference>
<evidence type="ECO:0000256" key="1">
    <source>
        <dbReference type="SAM" id="MobiDB-lite"/>
    </source>
</evidence>
<protein>
    <submittedName>
        <fullName evidence="2">Uncharacterized protein</fullName>
    </submittedName>
</protein>